<name>A0A0G1D4C7_9BACT</name>
<sequence>MKSIFHHTYNDIINLDNLLYAWQEFIVGKKMKEDVQIFERDLLDNILSLQRDLANHIYHHGDYEDFYVNDPKRRHIHKASVRDRLLHHAVYRQLYPFFDKTFIDDSFSCRKDKGTHKALDKFKRMSHKVSQNYARTCWVLKCDIQKFFASVNHKILSDILSSGKFSLNKLYLSGLAFSLKLDYNVFSK</sequence>
<dbReference type="InterPro" id="IPR051083">
    <property type="entry name" value="GrpII_Intron_Splice-Mob/Def"/>
</dbReference>
<evidence type="ECO:0000313" key="2">
    <source>
        <dbReference type="EMBL" id="KKS56883.1"/>
    </source>
</evidence>
<dbReference type="PANTHER" id="PTHR34047">
    <property type="entry name" value="NUCLEAR INTRON MATURASE 1, MITOCHONDRIAL-RELATED"/>
    <property type="match status" value="1"/>
</dbReference>
<evidence type="ECO:0000259" key="1">
    <source>
        <dbReference type="Pfam" id="PF00078"/>
    </source>
</evidence>
<proteinExistence type="predicted"/>
<dbReference type="Pfam" id="PF00078">
    <property type="entry name" value="RVT_1"/>
    <property type="match status" value="1"/>
</dbReference>
<dbReference type="GO" id="GO:0003964">
    <property type="term" value="F:RNA-directed DNA polymerase activity"/>
    <property type="evidence" value="ECO:0007669"/>
    <property type="project" value="UniProtKB-KW"/>
</dbReference>
<evidence type="ECO:0000313" key="3">
    <source>
        <dbReference type="Proteomes" id="UP000034837"/>
    </source>
</evidence>
<feature type="domain" description="Reverse transcriptase" evidence="1">
    <location>
        <begin position="72"/>
        <end position="166"/>
    </location>
</feature>
<dbReference type="PANTHER" id="PTHR34047:SF8">
    <property type="entry name" value="PROTEIN YKFC"/>
    <property type="match status" value="1"/>
</dbReference>
<accession>A0A0G1D4C7</accession>
<gene>
    <name evidence="2" type="ORF">UV20_C0005G0048</name>
</gene>
<keyword evidence="2" id="KW-0695">RNA-directed DNA polymerase</keyword>
<reference evidence="2 3" key="1">
    <citation type="journal article" date="2015" name="Nature">
        <title>rRNA introns, odd ribosomes, and small enigmatic genomes across a large radiation of phyla.</title>
        <authorList>
            <person name="Brown C.T."/>
            <person name="Hug L.A."/>
            <person name="Thomas B.C."/>
            <person name="Sharon I."/>
            <person name="Castelle C.J."/>
            <person name="Singh A."/>
            <person name="Wilkins M.J."/>
            <person name="Williams K.H."/>
            <person name="Banfield J.F."/>
        </authorList>
    </citation>
    <scope>NUCLEOTIDE SEQUENCE [LARGE SCALE GENOMIC DNA]</scope>
</reference>
<keyword evidence="2" id="KW-0808">Transferase</keyword>
<dbReference type="SUPFAM" id="SSF56672">
    <property type="entry name" value="DNA/RNA polymerases"/>
    <property type="match status" value="1"/>
</dbReference>
<dbReference type="AlphaFoldDB" id="A0A0G1D4C7"/>
<dbReference type="InterPro" id="IPR000477">
    <property type="entry name" value="RT_dom"/>
</dbReference>
<dbReference type="EMBL" id="LCDO01000005">
    <property type="protein sequence ID" value="KKS56883.1"/>
    <property type="molecule type" value="Genomic_DNA"/>
</dbReference>
<dbReference type="InterPro" id="IPR043502">
    <property type="entry name" value="DNA/RNA_pol_sf"/>
</dbReference>
<organism evidence="2 3">
    <name type="scientific">Candidatus Magasanikbacteria bacterium GW2011_GWA2_42_32</name>
    <dbReference type="NCBI Taxonomy" id="1619039"/>
    <lineage>
        <taxon>Bacteria</taxon>
        <taxon>Candidatus Magasanikiibacteriota</taxon>
    </lineage>
</organism>
<comment type="caution">
    <text evidence="2">The sequence shown here is derived from an EMBL/GenBank/DDBJ whole genome shotgun (WGS) entry which is preliminary data.</text>
</comment>
<dbReference type="Proteomes" id="UP000034837">
    <property type="component" value="Unassembled WGS sequence"/>
</dbReference>
<keyword evidence="2" id="KW-0548">Nucleotidyltransferase</keyword>
<protein>
    <submittedName>
        <fullName evidence="2">Reverse transcriptase (RNA-dependent DNA polymerase)</fullName>
    </submittedName>
</protein>